<accession>A0ABR1RZ94</accession>
<dbReference type="EMBL" id="JAQQWI010000008">
    <property type="protein sequence ID" value="KAK8023249.1"/>
    <property type="molecule type" value="Genomic_DNA"/>
</dbReference>
<dbReference type="Proteomes" id="UP001396898">
    <property type="component" value="Unassembled WGS sequence"/>
</dbReference>
<name>A0ABR1RZ94_9PEZI</name>
<evidence type="ECO:0008006" key="3">
    <source>
        <dbReference type="Google" id="ProtNLM"/>
    </source>
</evidence>
<evidence type="ECO:0000313" key="2">
    <source>
        <dbReference type="Proteomes" id="UP001396898"/>
    </source>
</evidence>
<comment type="caution">
    <text evidence="1">The sequence shown here is derived from an EMBL/GenBank/DDBJ whole genome shotgun (WGS) entry which is preliminary data.</text>
</comment>
<keyword evidence="2" id="KW-1185">Reference proteome</keyword>
<proteinExistence type="predicted"/>
<evidence type="ECO:0000313" key="1">
    <source>
        <dbReference type="EMBL" id="KAK8023249.1"/>
    </source>
</evidence>
<gene>
    <name evidence="1" type="ORF">PG991_006488</name>
</gene>
<organism evidence="1 2">
    <name type="scientific">Apiospora marii</name>
    <dbReference type="NCBI Taxonomy" id="335849"/>
    <lineage>
        <taxon>Eukaryota</taxon>
        <taxon>Fungi</taxon>
        <taxon>Dikarya</taxon>
        <taxon>Ascomycota</taxon>
        <taxon>Pezizomycotina</taxon>
        <taxon>Sordariomycetes</taxon>
        <taxon>Xylariomycetidae</taxon>
        <taxon>Amphisphaeriales</taxon>
        <taxon>Apiosporaceae</taxon>
        <taxon>Apiospora</taxon>
    </lineage>
</organism>
<sequence length="238" mass="26185">MAVYNSVDFVVGTSVAFARLVRNKAFSATMNYLMIDEAYRMTEANILSLFATFENTPIRGLFGDMRRLSPVVTTLRTDNNPKSELCFTNPFAMQLAQSMPARMEATGFKPYSLNINLVDSSLDASGNKNDQSSGQDDGTLHLMLEENSGFQKETKKLLGDLQAQIRDEKVAVHLNECRSLAGGMGSGAMMVAVTKNPSIATDNLLGESNLTYAFYHCQDQLANVSPLAILFRSLRDLN</sequence>
<protein>
    <recommendedName>
        <fullName evidence="3">Helicase ATP-binding domain-containing protein</fullName>
    </recommendedName>
</protein>
<reference evidence="1 2" key="1">
    <citation type="submission" date="2023-01" db="EMBL/GenBank/DDBJ databases">
        <title>Analysis of 21 Apiospora genomes using comparative genomics revels a genus with tremendous synthesis potential of carbohydrate active enzymes and secondary metabolites.</title>
        <authorList>
            <person name="Sorensen T."/>
        </authorList>
    </citation>
    <scope>NUCLEOTIDE SEQUENCE [LARGE SCALE GENOMIC DNA]</scope>
    <source>
        <strain evidence="1 2">CBS 20057</strain>
    </source>
</reference>